<dbReference type="InterPro" id="IPR000195">
    <property type="entry name" value="Rab-GAP-TBC_dom"/>
</dbReference>
<proteinExistence type="predicted"/>
<dbReference type="VEuPathDB" id="TriTrypDB:Tbg972.5.3840"/>
<evidence type="ECO:0000313" key="4">
    <source>
        <dbReference type="Proteomes" id="UP000002316"/>
    </source>
</evidence>
<dbReference type="KEGG" id="tbg:TbgDal_V3840"/>
<feature type="domain" description="Rab-GAP TBC" evidence="2">
    <location>
        <begin position="95"/>
        <end position="387"/>
    </location>
</feature>
<name>C9ZPB8_TRYB9</name>
<gene>
    <name evidence="3" type="ORF">TbgDal_V3840</name>
</gene>
<dbReference type="RefSeq" id="XP_011773533.1">
    <property type="nucleotide sequence ID" value="XM_011775231.1"/>
</dbReference>
<organism evidence="3 4">
    <name type="scientific">Trypanosoma brucei gambiense (strain MHOM/CI/86/DAL972)</name>
    <dbReference type="NCBI Taxonomy" id="679716"/>
    <lineage>
        <taxon>Eukaryota</taxon>
        <taxon>Discoba</taxon>
        <taxon>Euglenozoa</taxon>
        <taxon>Kinetoplastea</taxon>
        <taxon>Metakinetoplastina</taxon>
        <taxon>Trypanosomatida</taxon>
        <taxon>Trypanosomatidae</taxon>
        <taxon>Trypanosoma</taxon>
    </lineage>
</organism>
<dbReference type="SMART" id="SM00164">
    <property type="entry name" value="TBC"/>
    <property type="match status" value="1"/>
</dbReference>
<protein>
    <recommendedName>
        <fullName evidence="2">Rab-GAP TBC domain-containing protein</fullName>
    </recommendedName>
</protein>
<evidence type="ECO:0000256" key="1">
    <source>
        <dbReference type="ARBA" id="ARBA00022468"/>
    </source>
</evidence>
<dbReference type="SUPFAM" id="SSF47923">
    <property type="entry name" value="Ypt/Rab-GAP domain of gyp1p"/>
    <property type="match status" value="2"/>
</dbReference>
<dbReference type="PROSITE" id="PS50086">
    <property type="entry name" value="TBC_RABGAP"/>
    <property type="match status" value="1"/>
</dbReference>
<dbReference type="PANTHER" id="PTHR22957">
    <property type="entry name" value="TBC1 DOMAIN FAMILY MEMBER GTPASE-ACTIVATING PROTEIN"/>
    <property type="match status" value="1"/>
</dbReference>
<reference evidence="4" key="1">
    <citation type="journal article" date="2010" name="PLoS Negl. Trop. Dis.">
        <title>The genome sequence of Trypanosoma brucei gambiense, causative agent of chronic human african trypanosomiasis.</title>
        <authorList>
            <person name="Jackson A.P."/>
            <person name="Sanders M."/>
            <person name="Berry A."/>
            <person name="McQuillan J."/>
            <person name="Aslett M.A."/>
            <person name="Quail M.A."/>
            <person name="Chukualim B."/>
            <person name="Capewell P."/>
            <person name="MacLeod A."/>
            <person name="Melville S.E."/>
            <person name="Gibson W."/>
            <person name="Barry J.D."/>
            <person name="Berriman M."/>
            <person name="Hertz-Fowler C."/>
        </authorList>
    </citation>
    <scope>NUCLEOTIDE SEQUENCE [LARGE SCALE GENOMIC DNA]</scope>
    <source>
        <strain evidence="4">MHOM/CI/86/DAL972</strain>
    </source>
</reference>
<dbReference type="Gene3D" id="1.10.8.270">
    <property type="entry name" value="putative rabgap domain of human tbc1 domain family member 14 like domains"/>
    <property type="match status" value="1"/>
</dbReference>
<evidence type="ECO:0000259" key="2">
    <source>
        <dbReference type="PROSITE" id="PS50086"/>
    </source>
</evidence>
<dbReference type="GeneID" id="23861386"/>
<dbReference type="Pfam" id="PF00566">
    <property type="entry name" value="RabGAP-TBC"/>
    <property type="match status" value="1"/>
</dbReference>
<dbReference type="PANTHER" id="PTHR22957:SF337">
    <property type="entry name" value="TBC1 DOMAIN FAMILY MEMBER 5"/>
    <property type="match status" value="1"/>
</dbReference>
<dbReference type="GO" id="GO:0005096">
    <property type="term" value="F:GTPase activator activity"/>
    <property type="evidence" value="ECO:0007669"/>
    <property type="project" value="UniProtKB-KW"/>
</dbReference>
<dbReference type="Proteomes" id="UP000002316">
    <property type="component" value="Chromosome 5"/>
</dbReference>
<accession>C9ZPB8</accession>
<dbReference type="Gene3D" id="1.10.472.80">
    <property type="entry name" value="Ypt/Rab-GAP domain of gyp1p, domain 3"/>
    <property type="match status" value="1"/>
</dbReference>
<keyword evidence="1" id="KW-0343">GTPase activation</keyword>
<dbReference type="OrthoDB" id="27140at2759"/>
<evidence type="ECO:0000313" key="3">
    <source>
        <dbReference type="EMBL" id="CBH11246.1"/>
    </source>
</evidence>
<dbReference type="AlphaFoldDB" id="C9ZPB8"/>
<dbReference type="InterPro" id="IPR035969">
    <property type="entry name" value="Rab-GAP_TBC_sf"/>
</dbReference>
<dbReference type="EMBL" id="FN554968">
    <property type="protein sequence ID" value="CBH11246.1"/>
    <property type="molecule type" value="Genomic_DNA"/>
</dbReference>
<sequence>MDGMMLCVTSSLISFCFPHFHHCFLSLFLYLTHTIFRPKYFAVVVFFCFSFSSSNTTFKISGMDELSDIYDSIVARRIADALLQRTMNFCIRKRRSFESLHSLRWRLLTDLLPTDVQLNNFSEKWSSCTQKCMTRWRTMNEDLNNRAPDDSKKGEVVKRKARFEESDSSSEEVDDVTIENPLLPKNGSFYALRYRLNKLCSIIALDVDRIHWDIPLFELRTTRDALLKILSVYCVQHSCEYKQGMHEVAAFVFYLTHNDATILEHLRNERGWGHASLPNIFAPICPVEGVVAVAYHIFDAIMTESGVNLSFLYFSASYGQTDGITAATHNVQGRLLLKLDAQLHKQINTVYKITPTLYLMRWLRLLFLREFTLEQCADLWDVFLSERFVTPAEDYHLENSVVTLFAAVMLLNIKANIMKGYNEAIEKVMRYPSVGQISFLIQEAVLQLERVKHCLGRYFVVEDAVHVEEKQLFGVDSDRHVSSVITESSVRGMQQNIGALEFVVTMDEQCGTSTKSSLGKAVNTVNSNGYYDVIADGAYPK</sequence>